<dbReference type="Proteomes" id="UP000606786">
    <property type="component" value="Unassembled WGS sequence"/>
</dbReference>
<name>A0A811VL86_CERCA</name>
<keyword evidence="3" id="KW-1185">Reference proteome</keyword>
<gene>
    <name evidence="2" type="ORF">CCAP1982_LOCUS22819</name>
</gene>
<keyword evidence="1" id="KW-0472">Membrane</keyword>
<accession>A0A811VL86</accession>
<feature type="transmembrane region" description="Helical" evidence="1">
    <location>
        <begin position="88"/>
        <end position="107"/>
    </location>
</feature>
<evidence type="ECO:0000313" key="2">
    <source>
        <dbReference type="EMBL" id="CAD7014852.1"/>
    </source>
</evidence>
<dbReference type="AlphaFoldDB" id="A0A811VL86"/>
<reference evidence="2" key="1">
    <citation type="submission" date="2020-11" db="EMBL/GenBank/DDBJ databases">
        <authorList>
            <person name="Whitehead M."/>
        </authorList>
    </citation>
    <scope>NUCLEOTIDE SEQUENCE</scope>
    <source>
        <strain evidence="2">EGII</strain>
    </source>
</reference>
<keyword evidence="1" id="KW-1133">Transmembrane helix</keyword>
<comment type="caution">
    <text evidence="2">The sequence shown here is derived from an EMBL/GenBank/DDBJ whole genome shotgun (WGS) entry which is preliminary data.</text>
</comment>
<proteinExistence type="predicted"/>
<organism evidence="2 3">
    <name type="scientific">Ceratitis capitata</name>
    <name type="common">Mediterranean fruit fly</name>
    <name type="synonym">Tephritis capitata</name>
    <dbReference type="NCBI Taxonomy" id="7213"/>
    <lineage>
        <taxon>Eukaryota</taxon>
        <taxon>Metazoa</taxon>
        <taxon>Ecdysozoa</taxon>
        <taxon>Arthropoda</taxon>
        <taxon>Hexapoda</taxon>
        <taxon>Insecta</taxon>
        <taxon>Pterygota</taxon>
        <taxon>Neoptera</taxon>
        <taxon>Endopterygota</taxon>
        <taxon>Diptera</taxon>
        <taxon>Brachycera</taxon>
        <taxon>Muscomorpha</taxon>
        <taxon>Tephritoidea</taxon>
        <taxon>Tephritidae</taxon>
        <taxon>Ceratitis</taxon>
        <taxon>Ceratitis</taxon>
    </lineage>
</organism>
<sequence>MPTENALKLPPLPITRNTFTCASGNLAGKNATFNSAPTIHTRHTRLASFQQTALADRSTVCQAAKAPHSSVRLPQTIIQFSHSLHTLFRIQIIFFSIFGIFLLQNFVRDGKVDNASQTNLQTNNTDRAYCEGGSGSGDGDGGQNGHKLYWKIKRNRK</sequence>
<evidence type="ECO:0000313" key="3">
    <source>
        <dbReference type="Proteomes" id="UP000606786"/>
    </source>
</evidence>
<evidence type="ECO:0000256" key="1">
    <source>
        <dbReference type="SAM" id="Phobius"/>
    </source>
</evidence>
<protein>
    <submittedName>
        <fullName evidence="2">(Mediterranean fruit fly) hypothetical protein</fullName>
    </submittedName>
</protein>
<dbReference type="EMBL" id="CAJHJT010000056">
    <property type="protein sequence ID" value="CAD7014852.1"/>
    <property type="molecule type" value="Genomic_DNA"/>
</dbReference>
<keyword evidence="1" id="KW-0812">Transmembrane</keyword>